<organism evidence="9 12">
    <name type="scientific">Phytophthora fragariae</name>
    <dbReference type="NCBI Taxonomy" id="53985"/>
    <lineage>
        <taxon>Eukaryota</taxon>
        <taxon>Sar</taxon>
        <taxon>Stramenopiles</taxon>
        <taxon>Oomycota</taxon>
        <taxon>Peronosporomycetes</taxon>
        <taxon>Peronosporales</taxon>
        <taxon>Peronosporaceae</taxon>
        <taxon>Phytophthora</taxon>
    </lineage>
</organism>
<reference evidence="11 12" key="1">
    <citation type="submission" date="2018-08" db="EMBL/GenBank/DDBJ databases">
        <title>Genomic investigation of the strawberry pathogen Phytophthora fragariae indicates pathogenicity is determined by transcriptional variation in three key races.</title>
        <authorList>
            <person name="Adams T.M."/>
            <person name="Armitage A.D."/>
            <person name="Sobczyk M.K."/>
            <person name="Bates H.J."/>
            <person name="Dunwell J.M."/>
            <person name="Nellist C.F."/>
            <person name="Harrison R.J."/>
        </authorList>
    </citation>
    <scope>NUCLEOTIDE SEQUENCE [LARGE SCALE GENOMIC DNA]</scope>
    <source>
        <strain evidence="10 13">BC-1</strain>
        <strain evidence="9 12">NOV-27</strain>
        <strain evidence="8 14">NOV-5</strain>
        <strain evidence="7 15">NOV-71</strain>
        <strain evidence="5 11">NOV-9</strain>
        <strain evidence="6 16">SCRP245</strain>
    </source>
</reference>
<dbReference type="GO" id="GO:0006897">
    <property type="term" value="P:endocytosis"/>
    <property type="evidence" value="ECO:0007669"/>
    <property type="project" value="TreeGrafter"/>
</dbReference>
<dbReference type="PANTHER" id="PTHR11216">
    <property type="entry name" value="EH DOMAIN"/>
    <property type="match status" value="1"/>
</dbReference>
<dbReference type="PROSITE" id="PS50031">
    <property type="entry name" value="EH"/>
    <property type="match status" value="2"/>
</dbReference>
<evidence type="ECO:0000256" key="1">
    <source>
        <dbReference type="SAM" id="Coils"/>
    </source>
</evidence>
<feature type="compositionally biased region" description="Low complexity" evidence="2">
    <location>
        <begin position="345"/>
        <end position="360"/>
    </location>
</feature>
<dbReference type="InterPro" id="IPR011992">
    <property type="entry name" value="EF-hand-dom_pair"/>
</dbReference>
<feature type="compositionally biased region" description="Polar residues" evidence="2">
    <location>
        <begin position="765"/>
        <end position="783"/>
    </location>
</feature>
<evidence type="ECO:0000313" key="12">
    <source>
        <dbReference type="Proteomes" id="UP000433483"/>
    </source>
</evidence>
<evidence type="ECO:0000313" key="14">
    <source>
        <dbReference type="Proteomes" id="UP000440732"/>
    </source>
</evidence>
<dbReference type="EMBL" id="QXFW01000138">
    <property type="protein sequence ID" value="KAE9023451.1"/>
    <property type="molecule type" value="Genomic_DNA"/>
</dbReference>
<feature type="domain" description="EH" evidence="3">
    <location>
        <begin position="199"/>
        <end position="282"/>
    </location>
</feature>
<feature type="compositionally biased region" description="Polar residues" evidence="2">
    <location>
        <begin position="397"/>
        <end position="415"/>
    </location>
</feature>
<feature type="region of interest" description="Disordered" evidence="2">
    <location>
        <begin position="290"/>
        <end position="455"/>
    </location>
</feature>
<dbReference type="EMBL" id="QXFZ01000094">
    <property type="protein sequence ID" value="KAE9133691.1"/>
    <property type="molecule type" value="Genomic_DNA"/>
</dbReference>
<feature type="compositionally biased region" description="Low complexity" evidence="2">
    <location>
        <begin position="811"/>
        <end position="821"/>
    </location>
</feature>
<feature type="compositionally biased region" description="Polar residues" evidence="2">
    <location>
        <begin position="292"/>
        <end position="323"/>
    </location>
</feature>
<dbReference type="EMBL" id="QXGF01000147">
    <property type="protein sequence ID" value="KAE8945725.1"/>
    <property type="molecule type" value="Genomic_DNA"/>
</dbReference>
<dbReference type="InterPro" id="IPR002048">
    <property type="entry name" value="EF_hand_dom"/>
</dbReference>
<dbReference type="Proteomes" id="UP000433483">
    <property type="component" value="Unassembled WGS sequence"/>
</dbReference>
<feature type="region of interest" description="Disordered" evidence="2">
    <location>
        <begin position="705"/>
        <end position="1042"/>
    </location>
</feature>
<feature type="compositionally biased region" description="Low complexity" evidence="2">
    <location>
        <begin position="851"/>
        <end position="868"/>
    </location>
</feature>
<name>A0A6A3Z1A1_9STRA</name>
<dbReference type="EMBL" id="QXGB01000134">
    <property type="protein sequence ID" value="KAE9228673.1"/>
    <property type="molecule type" value="Genomic_DNA"/>
</dbReference>
<feature type="compositionally biased region" description="Polar residues" evidence="2">
    <location>
        <begin position="1194"/>
        <end position="1203"/>
    </location>
</feature>
<dbReference type="PROSITE" id="PS50222">
    <property type="entry name" value="EF_HAND_2"/>
    <property type="match status" value="1"/>
</dbReference>
<feature type="compositionally biased region" description="Low complexity" evidence="2">
    <location>
        <begin position="1136"/>
        <end position="1148"/>
    </location>
</feature>
<feature type="compositionally biased region" description="Low complexity" evidence="2">
    <location>
        <begin position="705"/>
        <end position="728"/>
    </location>
</feature>
<sequence length="1290" mass="132781">MNPQQQHYATYNPQQQQQQQQLYAGAYATQSGLSAPPLHAWTPPSPQEQQYFDVLFAHVDDQRRNAIAGQQAVAFFTRSHLDKAVLREVWSIADTQHRSELSRNEFYVAMRLISLAQRGEQVSVQKFLQFAAVQYPLPMLEEVPPPQGMHPPGGMQQPTQQPAPVQAQAQSQTQQHDFGSVHQQPQSSNGAAYAVTADEKSKYDLVFQQYDTDRDGFLMGPEAVALFQMSGVDRNVLRDIWTMADVTQDSKLSLQEFYVAMHLIVCLSKRGLPMPQTLPRELGETAFGARGASQSMPGQDSFASQIAGPSSQNGFGGKQQQETVPPPKPEGMSAFDSLSTAEDAPLPSLTTSTPRSSSRTNSFNHADANTSNSHTVGFGEPSVPTPTGSLHAGFTPRGQQDFGSFSASRPPSITSGAGRDRTNSGSSMSSMSSFSGMAPLPPQQQSHQLPPRNLGSNERIQVPIVENTGFQPPPQSYSGFGAGSFGAPQAQVAAPEKPFMGDEEEKRIVGQLDQLNGEVVQTLANVERKQTTIEMLSDKLRDLDELRHELVTLVMKREDLRASSAPGSAANDNATEEQTRRAVERSLRGLVENQKQLIHQLQCDISRHEGELEEAILSAKLQQKMSLESRSPLIDAASPPPSTHDSFGAAGGSGATAFAGAPLSLDGSNALPSPLAAPSAPSISAFSPDATDSSGFNAFSNFDSAPRSISSATPSPAAGGAIPSTSPFSPSPFPSQSDAFGDFAALPSADAAARESNEFQGFVSAPTSVDGTVPASSPAGTSDNAANSPFSPFSPSPSPAATDDSNFGGFSAAPASSPPAAIEVPGNSPFSPVASPAADTTIPSFSSATGFESSPFSPSPAATDSSAFGGFESAPPSGDSSVTPAKADDGTANLIFSPVAADNNGSNSFGDFSAAPSAKSTVEAPESAVASPPTGNLLFSPEPSPAAATGSSESNAFGDFDAATAPTTSADSAAASSEPAVSSQPPTGNLLFSPEPSPAAATGSSGIDSFGDFSAASASTDNAVSVPAPDMSSGNSPFSPVAADSSDFNGFGDFSSASAPADITSATEKLVEASGNSPFSPVGKDDAGSSFETFGDFNAASASTDSAVEPATTASASGSSPFSPVAGDSNRFGDFSSASAPADSTSATEKPAEASGNSPFSPVGKDDAGSSFETFGDFNAAATSTDSAVEPAKTASTSGNSPFSPVAADSNGFSDFSSTPVTTESTTTSSETKPDNGGFEAFGDFSTAPDSSDNTNTTAAKDSSDSNGFGAFGDFSAAPPSTSTDIDNFN</sequence>
<dbReference type="OrthoDB" id="524326at2759"/>
<feature type="compositionally biased region" description="Low complexity" evidence="2">
    <location>
        <begin position="150"/>
        <end position="175"/>
    </location>
</feature>
<dbReference type="SMART" id="SM00054">
    <property type="entry name" value="EFh"/>
    <property type="match status" value="3"/>
</dbReference>
<feature type="compositionally biased region" description="Polar residues" evidence="2">
    <location>
        <begin position="181"/>
        <end position="190"/>
    </location>
</feature>
<feature type="compositionally biased region" description="Polar residues" evidence="2">
    <location>
        <begin position="1248"/>
        <end position="1267"/>
    </location>
</feature>
<evidence type="ECO:0000313" key="13">
    <source>
        <dbReference type="Proteomes" id="UP000440367"/>
    </source>
</evidence>
<dbReference type="EMBL" id="QXGA01000183">
    <property type="protein sequence ID" value="KAE9150573.1"/>
    <property type="molecule type" value="Genomic_DNA"/>
</dbReference>
<dbReference type="SMART" id="SM00027">
    <property type="entry name" value="EH"/>
    <property type="match status" value="2"/>
</dbReference>
<feature type="compositionally biased region" description="Low complexity" evidence="2">
    <location>
        <begin position="1003"/>
        <end position="1019"/>
    </location>
</feature>
<accession>A0A6A3Z1A1</accession>
<dbReference type="SUPFAM" id="SSF47473">
    <property type="entry name" value="EF-hand"/>
    <property type="match status" value="2"/>
</dbReference>
<dbReference type="Proteomes" id="UP000440367">
    <property type="component" value="Unassembled WGS sequence"/>
</dbReference>
<feature type="region of interest" description="Disordered" evidence="2">
    <location>
        <begin position="142"/>
        <end position="192"/>
    </location>
</feature>
<dbReference type="Proteomes" id="UP000441208">
    <property type="component" value="Unassembled WGS sequence"/>
</dbReference>
<dbReference type="GO" id="GO:0016197">
    <property type="term" value="P:endosomal transport"/>
    <property type="evidence" value="ECO:0007669"/>
    <property type="project" value="TreeGrafter"/>
</dbReference>
<feature type="compositionally biased region" description="Polar residues" evidence="2">
    <location>
        <begin position="841"/>
        <end position="850"/>
    </location>
</feature>
<proteinExistence type="predicted"/>
<evidence type="ECO:0000313" key="16">
    <source>
        <dbReference type="Proteomes" id="UP000460718"/>
    </source>
</evidence>
<feature type="region of interest" description="Disordered" evidence="2">
    <location>
        <begin position="1069"/>
        <end position="1290"/>
    </location>
</feature>
<feature type="coiled-coil region" evidence="1">
    <location>
        <begin position="526"/>
        <end position="563"/>
    </location>
</feature>
<feature type="compositionally biased region" description="Low complexity" evidence="2">
    <location>
        <begin position="1110"/>
        <end position="1124"/>
    </location>
</feature>
<evidence type="ECO:0008006" key="17">
    <source>
        <dbReference type="Google" id="ProtNLM"/>
    </source>
</evidence>
<protein>
    <recommendedName>
        <fullName evidence="17">Calmodulin</fullName>
    </recommendedName>
</protein>
<dbReference type="GO" id="GO:0005509">
    <property type="term" value="F:calcium ion binding"/>
    <property type="evidence" value="ECO:0007669"/>
    <property type="project" value="InterPro"/>
</dbReference>
<evidence type="ECO:0000313" key="15">
    <source>
        <dbReference type="Proteomes" id="UP000441208"/>
    </source>
</evidence>
<evidence type="ECO:0000256" key="2">
    <source>
        <dbReference type="SAM" id="MobiDB-lite"/>
    </source>
</evidence>
<dbReference type="GO" id="GO:0005737">
    <property type="term" value="C:cytoplasm"/>
    <property type="evidence" value="ECO:0007669"/>
    <property type="project" value="TreeGrafter"/>
</dbReference>
<dbReference type="EMBL" id="QXGD01000161">
    <property type="protein sequence ID" value="KAE9249906.1"/>
    <property type="molecule type" value="Genomic_DNA"/>
</dbReference>
<comment type="caution">
    <text evidence="9">The sequence shown here is derived from an EMBL/GenBank/DDBJ whole genome shotgun (WGS) entry which is preliminary data.</text>
</comment>
<feature type="compositionally biased region" description="Polar residues" evidence="2">
    <location>
        <begin position="361"/>
        <end position="375"/>
    </location>
</feature>
<feature type="compositionally biased region" description="Low complexity" evidence="2">
    <location>
        <begin position="962"/>
        <end position="986"/>
    </location>
</feature>
<dbReference type="Proteomes" id="UP000429523">
    <property type="component" value="Unassembled WGS sequence"/>
</dbReference>
<dbReference type="Proteomes" id="UP000440732">
    <property type="component" value="Unassembled WGS sequence"/>
</dbReference>
<dbReference type="InterPro" id="IPR000261">
    <property type="entry name" value="EH_dom"/>
</dbReference>
<keyword evidence="12" id="KW-1185">Reference proteome</keyword>
<evidence type="ECO:0000313" key="10">
    <source>
        <dbReference type="EMBL" id="KAE9249906.1"/>
    </source>
</evidence>
<evidence type="ECO:0000313" key="11">
    <source>
        <dbReference type="Proteomes" id="UP000429523"/>
    </source>
</evidence>
<evidence type="ECO:0000313" key="9">
    <source>
        <dbReference type="EMBL" id="KAE9228673.1"/>
    </source>
</evidence>
<feature type="domain" description="EF-hand" evidence="4">
    <location>
        <begin position="198"/>
        <end position="233"/>
    </location>
</feature>
<dbReference type="Gene3D" id="1.10.238.10">
    <property type="entry name" value="EF-hand"/>
    <property type="match status" value="2"/>
</dbReference>
<feature type="compositionally biased region" description="Low complexity" evidence="2">
    <location>
        <begin position="1217"/>
        <end position="1231"/>
    </location>
</feature>
<keyword evidence="1" id="KW-0175">Coiled coil</keyword>
<feature type="coiled-coil region" evidence="1">
    <location>
        <begin position="591"/>
        <end position="618"/>
    </location>
</feature>
<evidence type="ECO:0000259" key="4">
    <source>
        <dbReference type="PROSITE" id="PS50222"/>
    </source>
</evidence>
<feature type="region of interest" description="Disordered" evidence="2">
    <location>
        <begin position="632"/>
        <end position="651"/>
    </location>
</feature>
<dbReference type="Pfam" id="PF12763">
    <property type="entry name" value="EH"/>
    <property type="match status" value="2"/>
</dbReference>
<dbReference type="GO" id="GO:0005886">
    <property type="term" value="C:plasma membrane"/>
    <property type="evidence" value="ECO:0007669"/>
    <property type="project" value="TreeGrafter"/>
</dbReference>
<evidence type="ECO:0000313" key="5">
    <source>
        <dbReference type="EMBL" id="KAE8945725.1"/>
    </source>
</evidence>
<dbReference type="Proteomes" id="UP000460718">
    <property type="component" value="Unassembled WGS sequence"/>
</dbReference>
<feature type="compositionally biased region" description="Polar residues" evidence="2">
    <location>
        <begin position="1279"/>
        <end position="1290"/>
    </location>
</feature>
<evidence type="ECO:0000313" key="6">
    <source>
        <dbReference type="EMBL" id="KAE9023451.1"/>
    </source>
</evidence>
<gene>
    <name evidence="10" type="ORF">PF002_g5061</name>
    <name evidence="9" type="ORF">PF005_g4207</name>
    <name evidence="8" type="ORF">PF006_g5068</name>
    <name evidence="7" type="ORF">PF007_g3243</name>
    <name evidence="5" type="ORF">PF009_g4629</name>
    <name evidence="6" type="ORF">PF011_g3974</name>
</gene>
<feature type="domain" description="EH" evidence="3">
    <location>
        <begin position="48"/>
        <end position="150"/>
    </location>
</feature>
<dbReference type="CDD" id="cd00052">
    <property type="entry name" value="EH"/>
    <property type="match status" value="2"/>
</dbReference>
<evidence type="ECO:0000313" key="7">
    <source>
        <dbReference type="EMBL" id="KAE9133691.1"/>
    </source>
</evidence>
<feature type="compositionally biased region" description="Low complexity" evidence="2">
    <location>
        <begin position="424"/>
        <end position="451"/>
    </location>
</feature>
<evidence type="ECO:0000313" key="8">
    <source>
        <dbReference type="EMBL" id="KAE9150573.1"/>
    </source>
</evidence>
<dbReference type="PANTHER" id="PTHR11216:SF174">
    <property type="entry name" value="GH06923P"/>
    <property type="match status" value="1"/>
</dbReference>
<evidence type="ECO:0000259" key="3">
    <source>
        <dbReference type="PROSITE" id="PS50031"/>
    </source>
</evidence>